<dbReference type="SUPFAM" id="SSF55729">
    <property type="entry name" value="Acyl-CoA N-acyltransferases (Nat)"/>
    <property type="match status" value="1"/>
</dbReference>
<dbReference type="InterPro" id="IPR016181">
    <property type="entry name" value="Acyl_CoA_acyltransferase"/>
</dbReference>
<dbReference type="Pfam" id="PF00583">
    <property type="entry name" value="Acetyltransf_1"/>
    <property type="match status" value="1"/>
</dbReference>
<dbReference type="GO" id="GO:0008080">
    <property type="term" value="F:N-acetyltransferase activity"/>
    <property type="evidence" value="ECO:0007669"/>
    <property type="project" value="UniProtKB-ARBA"/>
</dbReference>
<organism evidence="5 6">
    <name type="scientific">Spirochaeta isovalerica</name>
    <dbReference type="NCBI Taxonomy" id="150"/>
    <lineage>
        <taxon>Bacteria</taxon>
        <taxon>Pseudomonadati</taxon>
        <taxon>Spirochaetota</taxon>
        <taxon>Spirochaetia</taxon>
        <taxon>Spirochaetales</taxon>
        <taxon>Spirochaetaceae</taxon>
        <taxon>Spirochaeta</taxon>
    </lineage>
</organism>
<keyword evidence="3" id="KW-0012">Acyltransferase</keyword>
<dbReference type="InterPro" id="IPR051016">
    <property type="entry name" value="Diverse_Substrate_AcTransf"/>
</dbReference>
<dbReference type="CDD" id="cd04301">
    <property type="entry name" value="NAT_SF"/>
    <property type="match status" value="1"/>
</dbReference>
<dbReference type="PANTHER" id="PTHR10545:SF29">
    <property type="entry name" value="GH14572P-RELATED"/>
    <property type="match status" value="1"/>
</dbReference>
<evidence type="ECO:0000256" key="2">
    <source>
        <dbReference type="ARBA" id="ARBA00022679"/>
    </source>
</evidence>
<dbReference type="PROSITE" id="PS51186">
    <property type="entry name" value="GNAT"/>
    <property type="match status" value="1"/>
</dbReference>
<comment type="caution">
    <text evidence="5">The sequence shown here is derived from an EMBL/GenBank/DDBJ whole genome shotgun (WGS) entry which is preliminary data.</text>
</comment>
<dbReference type="AlphaFoldDB" id="A0A841RGD1"/>
<keyword evidence="6" id="KW-1185">Reference proteome</keyword>
<dbReference type="Proteomes" id="UP000587760">
    <property type="component" value="Unassembled WGS sequence"/>
</dbReference>
<evidence type="ECO:0000313" key="5">
    <source>
        <dbReference type="EMBL" id="MBB6482277.1"/>
    </source>
</evidence>
<keyword evidence="2 5" id="KW-0808">Transferase</keyword>
<evidence type="ECO:0000256" key="1">
    <source>
        <dbReference type="ARBA" id="ARBA00008694"/>
    </source>
</evidence>
<evidence type="ECO:0000256" key="3">
    <source>
        <dbReference type="ARBA" id="ARBA00023315"/>
    </source>
</evidence>
<evidence type="ECO:0000259" key="4">
    <source>
        <dbReference type="PROSITE" id="PS51186"/>
    </source>
</evidence>
<accession>A0A841RGD1</accession>
<name>A0A841RGD1_9SPIO</name>
<dbReference type="Gene3D" id="3.40.630.30">
    <property type="match status" value="1"/>
</dbReference>
<evidence type="ECO:0000313" key="6">
    <source>
        <dbReference type="Proteomes" id="UP000587760"/>
    </source>
</evidence>
<dbReference type="EMBL" id="JACHGJ010000010">
    <property type="protein sequence ID" value="MBB6482277.1"/>
    <property type="molecule type" value="Genomic_DNA"/>
</dbReference>
<dbReference type="PANTHER" id="PTHR10545">
    <property type="entry name" value="DIAMINE N-ACETYLTRANSFERASE"/>
    <property type="match status" value="1"/>
</dbReference>
<comment type="similarity">
    <text evidence="1">Belongs to the acetyltransferase family.</text>
</comment>
<reference evidence="5 6" key="1">
    <citation type="submission" date="2020-08" db="EMBL/GenBank/DDBJ databases">
        <title>Genomic Encyclopedia of Type Strains, Phase IV (KMG-IV): sequencing the most valuable type-strain genomes for metagenomic binning, comparative biology and taxonomic classification.</title>
        <authorList>
            <person name="Goeker M."/>
        </authorList>
    </citation>
    <scope>NUCLEOTIDE SEQUENCE [LARGE SCALE GENOMIC DNA]</scope>
    <source>
        <strain evidence="5 6">DSM 2461</strain>
    </source>
</reference>
<sequence length="163" mass="18316">MKYEIRNALESDASQILQFIKELADYEKAPDQVSATVEDIRTSLFGDGATAHALICESEKDAVGFAVYFYNYSTWQGKRGLYLEDLYITPEYRGKGAGGALLKYLARKAVKEQCGRFEWSVLDWNEPAIGFYKSIGAIPKEGWIGYQLAGEALLNYGKIEDDE</sequence>
<gene>
    <name evidence="5" type="ORF">HNR50_003966</name>
</gene>
<dbReference type="InterPro" id="IPR000182">
    <property type="entry name" value="GNAT_dom"/>
</dbReference>
<proteinExistence type="inferred from homology"/>
<dbReference type="RefSeq" id="WP_184748509.1">
    <property type="nucleotide sequence ID" value="NZ_JACHGJ010000010.1"/>
</dbReference>
<protein>
    <submittedName>
        <fullName evidence="5">GNAT superfamily N-acetyltransferase</fullName>
    </submittedName>
</protein>
<feature type="domain" description="N-acetyltransferase" evidence="4">
    <location>
        <begin position="3"/>
        <end position="163"/>
    </location>
</feature>
<dbReference type="FunFam" id="3.40.630.30:FF:000064">
    <property type="entry name" value="GNAT family acetyltransferase"/>
    <property type="match status" value="1"/>
</dbReference>